<dbReference type="InterPro" id="IPR011991">
    <property type="entry name" value="ArsR-like_HTH"/>
</dbReference>
<evidence type="ECO:0000256" key="2">
    <source>
        <dbReference type="ARBA" id="ARBA00023125"/>
    </source>
</evidence>
<keyword evidence="2" id="KW-0238">DNA-binding</keyword>
<dbReference type="PRINTS" id="PR00598">
    <property type="entry name" value="HTHMARR"/>
</dbReference>
<gene>
    <name evidence="5" type="ORF">CNX65_24195</name>
</gene>
<dbReference type="InterPro" id="IPR036388">
    <property type="entry name" value="WH-like_DNA-bd_sf"/>
</dbReference>
<dbReference type="InterPro" id="IPR000835">
    <property type="entry name" value="HTH_MarR-typ"/>
</dbReference>
<dbReference type="GO" id="GO:0003677">
    <property type="term" value="F:DNA binding"/>
    <property type="evidence" value="ECO:0007669"/>
    <property type="project" value="UniProtKB-KW"/>
</dbReference>
<dbReference type="Pfam" id="PF12802">
    <property type="entry name" value="MarR_2"/>
    <property type="match status" value="1"/>
</dbReference>
<proteinExistence type="predicted"/>
<evidence type="ECO:0000256" key="3">
    <source>
        <dbReference type="ARBA" id="ARBA00023163"/>
    </source>
</evidence>
<keyword evidence="1" id="KW-0805">Transcription regulation</keyword>
<evidence type="ECO:0000256" key="1">
    <source>
        <dbReference type="ARBA" id="ARBA00023015"/>
    </source>
</evidence>
<dbReference type="Proteomes" id="UP000218505">
    <property type="component" value="Chromosome"/>
</dbReference>
<dbReference type="AlphaFoldDB" id="A0A290ZAC3"/>
<dbReference type="PANTHER" id="PTHR42756:SF1">
    <property type="entry name" value="TRANSCRIPTIONAL REPRESSOR OF EMRAB OPERON"/>
    <property type="match status" value="1"/>
</dbReference>
<organism evidence="5 6">
    <name type="scientific">Actinosynnema pretiosum</name>
    <dbReference type="NCBI Taxonomy" id="42197"/>
    <lineage>
        <taxon>Bacteria</taxon>
        <taxon>Bacillati</taxon>
        <taxon>Actinomycetota</taxon>
        <taxon>Actinomycetes</taxon>
        <taxon>Pseudonocardiales</taxon>
        <taxon>Pseudonocardiaceae</taxon>
        <taxon>Actinosynnema</taxon>
    </lineage>
</organism>
<reference evidence="5" key="1">
    <citation type="submission" date="2017-09" db="EMBL/GenBank/DDBJ databases">
        <title>Complete Genome Sequence of ansamitocin-producing Bacterium Actinosynnema pretiosum X47.</title>
        <authorList>
            <person name="Cao G."/>
            <person name="Zong G."/>
            <person name="Zhong C."/>
            <person name="Fu J."/>
        </authorList>
    </citation>
    <scope>NUCLEOTIDE SEQUENCE [LARGE SCALE GENOMIC DNA]</scope>
    <source>
        <strain evidence="5">X47</strain>
    </source>
</reference>
<dbReference type="Gene3D" id="1.10.10.10">
    <property type="entry name" value="Winged helix-like DNA-binding domain superfamily/Winged helix DNA-binding domain"/>
    <property type="match status" value="1"/>
</dbReference>
<evidence type="ECO:0000259" key="4">
    <source>
        <dbReference type="PROSITE" id="PS50995"/>
    </source>
</evidence>
<evidence type="ECO:0000313" key="5">
    <source>
        <dbReference type="EMBL" id="ATE55991.1"/>
    </source>
</evidence>
<dbReference type="SMART" id="SM00418">
    <property type="entry name" value="HTH_ARSR"/>
    <property type="match status" value="1"/>
</dbReference>
<dbReference type="RefSeq" id="WP_096495818.1">
    <property type="nucleotide sequence ID" value="NZ_CP023445.1"/>
</dbReference>
<dbReference type="KEGG" id="apre:CNX65_24195"/>
<dbReference type="PANTHER" id="PTHR42756">
    <property type="entry name" value="TRANSCRIPTIONAL REGULATOR, MARR"/>
    <property type="match status" value="1"/>
</dbReference>
<protein>
    <submittedName>
        <fullName evidence="5">Transcriptional regulator</fullName>
    </submittedName>
</protein>
<keyword evidence="3" id="KW-0804">Transcription</keyword>
<sequence>MGGTMDHDPPLARAYPLSAALVSLVRAHRNYAAELLREHGLHPGQELLLMSLYERDGQTQSELLDTVGIDPSTVSKSLSRMQQAGLVAREPTAEDRRVLRVRLTEAGEALREPLEGVWRRLESVSAKGLDAEAVAAFARTAGAIERSIRER</sequence>
<name>A0A290ZAC3_9PSEU</name>
<keyword evidence="6" id="KW-1185">Reference proteome</keyword>
<dbReference type="GO" id="GO:0003700">
    <property type="term" value="F:DNA-binding transcription factor activity"/>
    <property type="evidence" value="ECO:0007669"/>
    <property type="project" value="InterPro"/>
</dbReference>
<dbReference type="SMART" id="SM00347">
    <property type="entry name" value="HTH_MARR"/>
    <property type="match status" value="1"/>
</dbReference>
<dbReference type="InterPro" id="IPR001845">
    <property type="entry name" value="HTH_ArsR_DNA-bd_dom"/>
</dbReference>
<evidence type="ECO:0000313" key="6">
    <source>
        <dbReference type="Proteomes" id="UP000218505"/>
    </source>
</evidence>
<dbReference type="PROSITE" id="PS50995">
    <property type="entry name" value="HTH_MARR_2"/>
    <property type="match status" value="1"/>
</dbReference>
<dbReference type="CDD" id="cd00090">
    <property type="entry name" value="HTH_ARSR"/>
    <property type="match status" value="1"/>
</dbReference>
<accession>A0A290ZAC3</accession>
<feature type="domain" description="HTH marR-type" evidence="4">
    <location>
        <begin position="14"/>
        <end position="146"/>
    </location>
</feature>
<dbReference type="InterPro" id="IPR036390">
    <property type="entry name" value="WH_DNA-bd_sf"/>
</dbReference>
<dbReference type="SUPFAM" id="SSF46785">
    <property type="entry name" value="Winged helix' DNA-binding domain"/>
    <property type="match status" value="1"/>
</dbReference>
<dbReference type="EMBL" id="CP023445">
    <property type="protein sequence ID" value="ATE55991.1"/>
    <property type="molecule type" value="Genomic_DNA"/>
</dbReference>